<dbReference type="SUPFAM" id="SSF75005">
    <property type="entry name" value="Arabinanase/levansucrase/invertase"/>
    <property type="match status" value="1"/>
</dbReference>
<dbReference type="Gene3D" id="3.20.20.80">
    <property type="entry name" value="Glycosidases"/>
    <property type="match status" value="1"/>
</dbReference>
<dbReference type="Gene3D" id="2.60.40.3630">
    <property type="match status" value="1"/>
</dbReference>
<dbReference type="SUPFAM" id="SSF49899">
    <property type="entry name" value="Concanavalin A-like lectins/glucanases"/>
    <property type="match status" value="1"/>
</dbReference>
<dbReference type="Pfam" id="PF13385">
    <property type="entry name" value="Laminin_G_3"/>
    <property type="match status" value="1"/>
</dbReference>
<evidence type="ECO:0000313" key="13">
    <source>
        <dbReference type="Proteomes" id="UP000593943"/>
    </source>
</evidence>
<reference evidence="11 13" key="2">
    <citation type="submission" date="2020-10" db="EMBL/GenBank/DDBJ databases">
        <title>Genome sequencing of Bifidobacterium eulemuris_DSMZ_100216.</title>
        <authorList>
            <person name="Kim J."/>
        </authorList>
    </citation>
    <scope>NUCLEOTIDE SEQUENCE [LARGE SCALE GENOMIC DNA]</scope>
    <source>
        <strain evidence="11 13">DSM 100216</strain>
    </source>
</reference>
<evidence type="ECO:0000259" key="9">
    <source>
        <dbReference type="Pfam" id="PF20578"/>
    </source>
</evidence>
<feature type="compositionally biased region" description="Gly residues" evidence="5">
    <location>
        <begin position="1686"/>
        <end position="1698"/>
    </location>
</feature>
<dbReference type="KEGG" id="beu:BE0216_09475"/>
<feature type="compositionally biased region" description="Pro residues" evidence="5">
    <location>
        <begin position="1671"/>
        <end position="1685"/>
    </location>
</feature>
<dbReference type="EMBL" id="CP062938">
    <property type="protein sequence ID" value="QOL32639.1"/>
    <property type="molecule type" value="Genomic_DNA"/>
</dbReference>
<dbReference type="Proteomes" id="UP000216057">
    <property type="component" value="Unassembled WGS sequence"/>
</dbReference>
<dbReference type="InterPro" id="IPR023296">
    <property type="entry name" value="Glyco_hydro_beta-prop_sf"/>
</dbReference>
<dbReference type="InterPro" id="IPR046780">
    <property type="entry name" value="aBig_2"/>
</dbReference>
<dbReference type="Gene3D" id="2.60.120.200">
    <property type="match status" value="1"/>
</dbReference>
<dbReference type="Gene3D" id="1.20.1270.90">
    <property type="entry name" value="AF1782-like"/>
    <property type="match status" value="1"/>
</dbReference>
<evidence type="ECO:0000259" key="8">
    <source>
        <dbReference type="Pfam" id="PF07532"/>
    </source>
</evidence>
<evidence type="ECO:0000256" key="3">
    <source>
        <dbReference type="ARBA" id="ARBA00023295"/>
    </source>
</evidence>
<dbReference type="InterPro" id="IPR017853">
    <property type="entry name" value="GH"/>
</dbReference>
<feature type="compositionally biased region" description="Acidic residues" evidence="5">
    <location>
        <begin position="1628"/>
        <end position="1670"/>
    </location>
</feature>
<dbReference type="GO" id="GO:0031218">
    <property type="term" value="F:arabinogalactan endo-1,4-beta-galactosidase activity"/>
    <property type="evidence" value="ECO:0007669"/>
    <property type="project" value="UniProtKB-EC"/>
</dbReference>
<dbReference type="SUPFAM" id="SSF51445">
    <property type="entry name" value="(Trans)glycosidases"/>
    <property type="match status" value="1"/>
</dbReference>
<evidence type="ECO:0000256" key="4">
    <source>
        <dbReference type="RuleBase" id="RU361192"/>
    </source>
</evidence>
<dbReference type="InterPro" id="IPR011081">
    <property type="entry name" value="Big_4"/>
</dbReference>
<keyword evidence="4" id="KW-0732">Signal</keyword>
<evidence type="ECO:0000313" key="10">
    <source>
        <dbReference type="EMBL" id="OZG66550.1"/>
    </source>
</evidence>
<keyword evidence="13" id="KW-1185">Reference proteome</keyword>
<evidence type="ECO:0000313" key="11">
    <source>
        <dbReference type="EMBL" id="QOL32639.1"/>
    </source>
</evidence>
<dbReference type="InterPro" id="IPR013320">
    <property type="entry name" value="ConA-like_dom_sf"/>
</dbReference>
<keyword evidence="6" id="KW-0812">Transmembrane</keyword>
<dbReference type="Pfam" id="PF07523">
    <property type="entry name" value="Big_3"/>
    <property type="match status" value="1"/>
</dbReference>
<dbReference type="InterPro" id="IPR022038">
    <property type="entry name" value="Ig-like_bact"/>
</dbReference>
<accession>A0A261G535</accession>
<dbReference type="Pfam" id="PF20578">
    <property type="entry name" value="aBig_2"/>
    <property type="match status" value="1"/>
</dbReference>
<dbReference type="RefSeq" id="WP_094637267.1">
    <property type="nucleotide sequence ID" value="NZ_CP062938.1"/>
</dbReference>
<feature type="domain" description="Atrophied bacterial Ig" evidence="9">
    <location>
        <begin position="264"/>
        <end position="349"/>
    </location>
</feature>
<dbReference type="EMBL" id="MWWZ01000009">
    <property type="protein sequence ID" value="OZG66550.1"/>
    <property type="molecule type" value="Genomic_DNA"/>
</dbReference>
<dbReference type="GO" id="GO:0015926">
    <property type="term" value="F:glucosidase activity"/>
    <property type="evidence" value="ECO:0007669"/>
    <property type="project" value="InterPro"/>
</dbReference>
<dbReference type="Pfam" id="PF07532">
    <property type="entry name" value="Big_4"/>
    <property type="match status" value="1"/>
</dbReference>
<dbReference type="GO" id="GO:0045490">
    <property type="term" value="P:pectin catabolic process"/>
    <property type="evidence" value="ECO:0007669"/>
    <property type="project" value="TreeGrafter"/>
</dbReference>
<protein>
    <recommendedName>
        <fullName evidence="4">Arabinogalactan endo-beta-1,4-galactanase</fullName>
        <ecNumber evidence="4">3.2.1.89</ecNumber>
    </recommendedName>
</protein>
<sequence>MIQSRRLLAALTAAVTTLGLGVAPAMAEDVGEPAVATDGLIAAYDFADGEGQSLKDISGHGHDGTVEGSQTWGRGVLSFDGGNYVKLPDGLLEGKTAATVSIMAKPDATAKTRNNFLWNLGGDGDAATGQFFVSANGDRAVISSTNWNNEQRVEGLGLTADVWKQVTVTIEPGESEGVSTLTAYVDGEQVGTAVESTVGIADLKAHTSNYIAKSAYKNDKLFTGDVSNMRIYDRALSADEVRAIAQADALEVFAESQLSDEEKVAADKEALTVADALYEDMELPSTGVNGSSIAWNVEPSEALSLATDGGATKAVVSRQDADVTVTLTATIASGEVSSNKEFIVTVKAQGEEEPTSAYLFAHFTGDELKSTDEQMYFAVSEDGVSWTDTKKDGYPALMSDLGEQGVRDPYILRGHDGTFTLLATDLSIYERGGNWDGTVDDASTQLIVWQSDDLVHWSEPWTLDVASDITNIVTGETEAGGDAWAPEAVWDEENQQYVVFFAVGDDPGDEFGVVKDAEGNITSRSQNVYYVTTKDFKTASKPVKWIDYTNPMLDSSVLKVGDWWYRATGSGTIFMERSKDLYAVAKGNSPTENLNAKGGWEFVGWLNNYQNTAGSGAQTMLNTTIGLEGGELFLYNESDWAAGDDGESVPTYGVMADRFANKQGYVPYVTTDLSDATGAAWSKGANIDFGSLKKRHGSILPITQSEYTRIMAAYVGSESSTTLQSITVAGVAVDMNAAAEEGGATVELAQDVSFDAGADVVVRTSQPQQSAEVGYDATTGTLRVDVTSENRLAKRSYVIAVRQNGQPPVSPDPVDPVDPVDPEPVRADINVRRIEGLSDDFIGGGDISSMLSLEESGVVFKDSDGNAGDLFALMKAGGMNYVRLRVWNDPYTADGQGYGGGNVDVDRAITMGKRATEAGLKVLVDFHYSDFWADPSKQQAPKAWKSFEGDADKTADAVYEYTVESLNKFKEAGVDVGMVQIGNETTAKIAGVTGWTGMSKVFNAGSRAVRETLPDAKVVLHFTNPDRVGSYANFAKWLNDNQVDYDVFASSYYPFWHGTTENLTNVLKQVASTYKKDVMVAETSWAYTLEDGDDDSNTVPKKVSGTELKKYDISPQGQADAVHDVAEAVNNVGDNDGDGENDGLGVFYWEPSWLPVGTGGKGNAELVELWNTYGAGWATEAAGEYDPADAGKYWGGTGVDNQALFDFDGKALPSLNIFSYLHTGAATEHVFSAITPVEISAADTDSIEAIKAMLPAEVTAEYTDGVDETESVTWQSDALDWIRGAGTYVITGTTTAGHEATATITVVDTATMNRVTDGSFEDSSNDGAWTISGISGAASIKKQNPSDGERALCFWYGSAFEFSASRTISGLEPGEYTLTAKSEGAYKGGDAESNPLTLSGKGDADEAAVSATLGLTAWNDWHSASATVTVGEEGSVEISIGGSFGAGDWGSIDEVSLVKKTESHTKPDSTALDEAVKRAQDVDRDAYTSESLSLLDQAVMAAKVLLAGSTYTEQDIADVAKLIDDAIAGLSGERLANITVDPHKTEYQVGDEIAADDLDVTGVYAAGAGTVELTADDYTLSYDFSKPSDAATVTVTLKADASITESYTVVVKEATTDSDPEPSPTPDPDPDPEPEPDPSPDPEPEPTPDPEPEPEPSPDPDPDPAPDPDPDPSANPEPEPDPTPGPGEGDGSGSGAGSDGESSQDGSSDGPSVAVTGAGVVALAAVAVLCAVGAVVAFVVRRRA</sequence>
<feature type="signal peptide" evidence="4">
    <location>
        <begin position="1"/>
        <end position="27"/>
    </location>
</feature>
<keyword evidence="6" id="KW-0472">Membrane</keyword>
<proteinExistence type="inferred from homology"/>
<dbReference type="Gene3D" id="2.115.10.20">
    <property type="entry name" value="Glycosyl hydrolase domain, family 43"/>
    <property type="match status" value="1"/>
</dbReference>
<dbReference type="CDD" id="cd08983">
    <property type="entry name" value="GH43_Bt3655-like"/>
    <property type="match status" value="1"/>
</dbReference>
<feature type="compositionally biased region" description="Low complexity" evidence="5">
    <location>
        <begin position="1699"/>
        <end position="1714"/>
    </location>
</feature>
<dbReference type="OrthoDB" id="3981930at2"/>
<gene>
    <name evidence="11" type="ORF">BE0216_09475</name>
    <name evidence="10" type="ORF">BEUL_1714</name>
</gene>
<keyword evidence="6" id="KW-1133">Transmembrane helix</keyword>
<dbReference type="InterPro" id="IPR011683">
    <property type="entry name" value="Glyco_hydro_53"/>
</dbReference>
<evidence type="ECO:0000256" key="2">
    <source>
        <dbReference type="ARBA" id="ARBA00022801"/>
    </source>
</evidence>
<name>A0A261G535_9BIFI</name>
<dbReference type="Proteomes" id="UP000593943">
    <property type="component" value="Chromosome"/>
</dbReference>
<keyword evidence="2 4" id="KW-0378">Hydrolase</keyword>
<comment type="catalytic activity">
    <reaction evidence="4">
        <text>The enzyme specifically hydrolyzes (1-&gt;4)-beta-D-galactosidic linkages in type I arabinogalactans.</text>
        <dbReference type="EC" id="3.2.1.89"/>
    </reaction>
</comment>
<evidence type="ECO:0000259" key="7">
    <source>
        <dbReference type="Pfam" id="PF07523"/>
    </source>
</evidence>
<organism evidence="10 12">
    <name type="scientific">Bifidobacterium eulemuris</name>
    <dbReference type="NCBI Taxonomy" id="1765219"/>
    <lineage>
        <taxon>Bacteria</taxon>
        <taxon>Bacillati</taxon>
        <taxon>Actinomycetota</taxon>
        <taxon>Actinomycetes</taxon>
        <taxon>Bifidobacteriales</taxon>
        <taxon>Bifidobacteriaceae</taxon>
        <taxon>Bifidobacterium</taxon>
    </lineage>
</organism>
<dbReference type="EC" id="3.2.1.89" evidence="4"/>
<feature type="domain" description="Ig-like" evidence="7">
    <location>
        <begin position="1541"/>
        <end position="1610"/>
    </location>
</feature>
<feature type="region of interest" description="Disordered" evidence="5">
    <location>
        <begin position="1613"/>
        <end position="1714"/>
    </location>
</feature>
<dbReference type="PANTHER" id="PTHR34983">
    <property type="entry name" value="ARABINOGALACTAN ENDO-BETA-1,4-GALACTANASE A"/>
    <property type="match status" value="1"/>
</dbReference>
<evidence type="ECO:0000256" key="6">
    <source>
        <dbReference type="SAM" id="Phobius"/>
    </source>
</evidence>
<feature type="chain" id="PRO_5044514818" description="Arabinogalactan endo-beta-1,4-galactanase" evidence="4">
    <location>
        <begin position="28"/>
        <end position="1744"/>
    </location>
</feature>
<dbReference type="PANTHER" id="PTHR34983:SF2">
    <property type="entry name" value="ENDO-BETA-1,4-GALACTANASE"/>
    <property type="match status" value="1"/>
</dbReference>
<feature type="domain" description="Bacterial Ig-like" evidence="8">
    <location>
        <begin position="1251"/>
        <end position="1295"/>
    </location>
</feature>
<evidence type="ECO:0000256" key="5">
    <source>
        <dbReference type="SAM" id="MobiDB-lite"/>
    </source>
</evidence>
<dbReference type="Gene3D" id="2.60.120.260">
    <property type="entry name" value="Galactose-binding domain-like"/>
    <property type="match status" value="1"/>
</dbReference>
<reference evidence="10 12" key="1">
    <citation type="journal article" date="2017" name="BMC Genomics">
        <title>Comparative genomic and phylogenomic analyses of the Bifidobacteriaceae family.</title>
        <authorList>
            <person name="Lugli G.A."/>
            <person name="Milani C."/>
            <person name="Turroni F."/>
            <person name="Duranti S."/>
            <person name="Mancabelli L."/>
            <person name="Mangifesta M."/>
            <person name="Ferrario C."/>
            <person name="Modesto M."/>
            <person name="Mattarelli P."/>
            <person name="Jiri K."/>
            <person name="van Sinderen D."/>
            <person name="Ventura M."/>
        </authorList>
    </citation>
    <scope>NUCLEOTIDE SEQUENCE [LARGE SCALE GENOMIC DNA]</scope>
    <source>
        <strain evidence="10 12">DSM 100216</strain>
    </source>
</reference>
<comment type="similarity">
    <text evidence="1 4">Belongs to the glycosyl hydrolase 53 family.</text>
</comment>
<evidence type="ECO:0000313" key="12">
    <source>
        <dbReference type="Proteomes" id="UP000216057"/>
    </source>
</evidence>
<feature type="transmembrane region" description="Helical" evidence="6">
    <location>
        <begin position="1713"/>
        <end position="1740"/>
    </location>
</feature>
<evidence type="ECO:0000256" key="1">
    <source>
        <dbReference type="ARBA" id="ARBA00010687"/>
    </source>
</evidence>
<dbReference type="Pfam" id="PF07745">
    <property type="entry name" value="Glyco_hydro_53"/>
    <property type="match status" value="1"/>
</dbReference>
<keyword evidence="3 4" id="KW-0326">Glycosidase</keyword>